<proteinExistence type="predicted"/>
<dbReference type="GO" id="GO:0006508">
    <property type="term" value="P:proteolysis"/>
    <property type="evidence" value="ECO:0007669"/>
    <property type="project" value="UniProtKB-KW"/>
</dbReference>
<feature type="region of interest" description="Disordered" evidence="2">
    <location>
        <begin position="1"/>
        <end position="41"/>
    </location>
</feature>
<keyword evidence="3" id="KW-0378">Hydrolase</keyword>
<feature type="coiled-coil region" evidence="1">
    <location>
        <begin position="365"/>
        <end position="395"/>
    </location>
</feature>
<gene>
    <name evidence="3" type="primary">Senp1_2</name>
    <name evidence="3" type="ORF">CEXT_727781</name>
</gene>
<dbReference type="AlphaFoldDB" id="A0AAV4Y8F9"/>
<dbReference type="GO" id="GO:0008233">
    <property type="term" value="F:peptidase activity"/>
    <property type="evidence" value="ECO:0007669"/>
    <property type="project" value="UniProtKB-KW"/>
</dbReference>
<evidence type="ECO:0000313" key="4">
    <source>
        <dbReference type="Proteomes" id="UP001054945"/>
    </source>
</evidence>
<keyword evidence="3" id="KW-0645">Protease</keyword>
<feature type="region of interest" description="Disordered" evidence="2">
    <location>
        <begin position="214"/>
        <end position="243"/>
    </location>
</feature>
<sequence length="407" mass="46187">MSPLRLSHTRKRRSEESSSSESDQDFEDVRPVKKPRGCNGDTNLTDALTSKFKDVCQWLSELHIPNFFSQNMSRKIEMENNSTDKVVEEIPNQEIDVIDISDSDDDVSQEIIPLEKEISSGKGLGQNLQKAPLQETPNPLSSSTPFYKTHGRKLSSLSDKPVNGFHGNGKRLTLISNPGVDIEVLLDTQETPVEVSDDELEIVSEISRVKHSKKLTRQPISPIDKRASSSKKYNNVSPQNNILNGSDKKLSSFNKTFTAHEVVRLQEKAQYQLLLDKVIGGGCNYIPAAHKNTKPPPEIEVDLTQDDDEPAGINRFKETDRKPYEDIQIVEIKRAEKTTNNAKNNGHKKGLYSSAWIEELKMTINAETQQRLKLVTEQEEKLERYRKRRDEKSLNKGFYVVILLLMK</sequence>
<protein>
    <submittedName>
        <fullName evidence="3">Sentrin-specific protease 1</fullName>
    </submittedName>
</protein>
<keyword evidence="4" id="KW-1185">Reference proteome</keyword>
<evidence type="ECO:0000256" key="1">
    <source>
        <dbReference type="SAM" id="Coils"/>
    </source>
</evidence>
<organism evidence="3 4">
    <name type="scientific">Caerostris extrusa</name>
    <name type="common">Bark spider</name>
    <name type="synonym">Caerostris bankana</name>
    <dbReference type="NCBI Taxonomy" id="172846"/>
    <lineage>
        <taxon>Eukaryota</taxon>
        <taxon>Metazoa</taxon>
        <taxon>Ecdysozoa</taxon>
        <taxon>Arthropoda</taxon>
        <taxon>Chelicerata</taxon>
        <taxon>Arachnida</taxon>
        <taxon>Araneae</taxon>
        <taxon>Araneomorphae</taxon>
        <taxon>Entelegynae</taxon>
        <taxon>Araneoidea</taxon>
        <taxon>Araneidae</taxon>
        <taxon>Caerostris</taxon>
    </lineage>
</organism>
<keyword evidence="1" id="KW-0175">Coiled coil</keyword>
<comment type="caution">
    <text evidence="3">The sequence shown here is derived from an EMBL/GenBank/DDBJ whole genome shotgun (WGS) entry which is preliminary data.</text>
</comment>
<feature type="compositionally biased region" description="Polar residues" evidence="2">
    <location>
        <begin position="230"/>
        <end position="243"/>
    </location>
</feature>
<dbReference type="Proteomes" id="UP001054945">
    <property type="component" value="Unassembled WGS sequence"/>
</dbReference>
<evidence type="ECO:0000313" key="3">
    <source>
        <dbReference type="EMBL" id="GIZ03751.1"/>
    </source>
</evidence>
<evidence type="ECO:0000256" key="2">
    <source>
        <dbReference type="SAM" id="MobiDB-lite"/>
    </source>
</evidence>
<reference evidence="3 4" key="1">
    <citation type="submission" date="2021-06" db="EMBL/GenBank/DDBJ databases">
        <title>Caerostris extrusa draft genome.</title>
        <authorList>
            <person name="Kono N."/>
            <person name="Arakawa K."/>
        </authorList>
    </citation>
    <scope>NUCLEOTIDE SEQUENCE [LARGE SCALE GENOMIC DNA]</scope>
</reference>
<dbReference type="EMBL" id="BPLR01001644">
    <property type="protein sequence ID" value="GIZ03751.1"/>
    <property type="molecule type" value="Genomic_DNA"/>
</dbReference>
<accession>A0AAV4Y8F9</accession>
<name>A0AAV4Y8F9_CAEEX</name>